<dbReference type="PANTHER" id="PTHR10799">
    <property type="entry name" value="SNF2/RAD54 HELICASE FAMILY"/>
    <property type="match status" value="1"/>
</dbReference>
<dbReference type="EMBL" id="CP000112">
    <property type="protein sequence ID" value="ABB37580.1"/>
    <property type="molecule type" value="Genomic_DNA"/>
</dbReference>
<proteinExistence type="predicted"/>
<accession>Q314R6</accession>
<dbReference type="InterPro" id="IPR027417">
    <property type="entry name" value="P-loop_NTPase"/>
</dbReference>
<dbReference type="PROSITE" id="PS51194">
    <property type="entry name" value="HELICASE_CTER"/>
    <property type="match status" value="1"/>
</dbReference>
<dbReference type="eggNOG" id="COG0553">
    <property type="taxonomic scope" value="Bacteria"/>
</dbReference>
<dbReference type="InterPro" id="IPR000330">
    <property type="entry name" value="SNF2_N"/>
</dbReference>
<dbReference type="HOGENOM" id="CLU_006041_1_0_7"/>
<dbReference type="InterPro" id="IPR049730">
    <property type="entry name" value="SNF2/RAD54-like_C"/>
</dbReference>
<dbReference type="KEGG" id="dde:Dde_0779"/>
<dbReference type="CDD" id="cd18793">
    <property type="entry name" value="SF2_C_SNF"/>
    <property type="match status" value="1"/>
</dbReference>
<dbReference type="GO" id="GO:0005524">
    <property type="term" value="F:ATP binding"/>
    <property type="evidence" value="ECO:0007669"/>
    <property type="project" value="InterPro"/>
</dbReference>
<dbReference type="SMART" id="SM00490">
    <property type="entry name" value="HELICc"/>
    <property type="match status" value="1"/>
</dbReference>
<evidence type="ECO:0000313" key="5">
    <source>
        <dbReference type="EMBL" id="ABB37580.1"/>
    </source>
</evidence>
<organism evidence="5 6">
    <name type="scientific">Oleidesulfovibrio alaskensis (strain ATCC BAA-1058 / DSM 17464 / G20)</name>
    <name type="common">Desulfovibrio alaskensis</name>
    <dbReference type="NCBI Taxonomy" id="207559"/>
    <lineage>
        <taxon>Bacteria</taxon>
        <taxon>Pseudomonadati</taxon>
        <taxon>Thermodesulfobacteriota</taxon>
        <taxon>Desulfovibrionia</taxon>
        <taxon>Desulfovibrionales</taxon>
        <taxon>Desulfovibrionaceae</taxon>
        <taxon>Oleidesulfovibrio</taxon>
    </lineage>
</organism>
<evidence type="ECO:0000313" key="6">
    <source>
        <dbReference type="Proteomes" id="UP000002710"/>
    </source>
</evidence>
<dbReference type="Gene3D" id="3.40.50.10810">
    <property type="entry name" value="Tandem AAA-ATPase domain"/>
    <property type="match status" value="1"/>
</dbReference>
<sequence length="665" mass="76261">MTTPYHAKYFAHDLTIQKPLDGVERLSRSLFDACVDLNPHQIDAALFAFRSPLSKGVILADEVGLGKTIEAGLLLCQYWAERKRNIIIVCPASVVIDARAYRLEKKNGNITPFDQNCVIITSLHYAARMKEELRLTKWDLVVIDEAHKLRNAYRPSNKMGQGLRWAFEDCFKVLLTATPLQNSLLELYGLSTFIDDYMFGDISSFRSQFVNSGGDLPGLRDRMAPFCKRTLRKDVLEYIQYTERKPIAFRFRSTDEEQRLYDAVTEFLKREETYSFPSQQRQLITLIMRKLLASSSQALLGTLQTMRKRLLDLKEGIEAERSLAEELIDLEEIEDDLLEEDELYDPLLSEDAEAPDDGKLDLEKLAEEITELDKYITWAESIRVDSKSKTLLKGLETGFAEMQKMGARRRALIFTESRRTQDYLKSFLEANGYANKVIAFNGTNTAQETRAIYDSWLDKNQGTGRISGSRPIDVRTALVEHFRDNAQIMIATEAAAEGVNLQFCSLIVNYDLPWNPQRIEQRIGRCHRYGQKHDVVVVNFLNERNAADQRVYELLEHKFNLFNGVFGASDAVLGSIESGVDFEKRILGIYQSCRTTEEIEKAFAALQAELEEQINTKMEKTKQLLLDNFDEDVHTRLKVQLDDAHRQNGMPRMLGRKIKGYIMEV</sequence>
<dbReference type="Pfam" id="PF00271">
    <property type="entry name" value="Helicase_C"/>
    <property type="match status" value="1"/>
</dbReference>
<evidence type="ECO:0000256" key="2">
    <source>
        <dbReference type="SAM" id="Coils"/>
    </source>
</evidence>
<dbReference type="InterPro" id="IPR038718">
    <property type="entry name" value="SNF2-like_sf"/>
</dbReference>
<keyword evidence="1" id="KW-0378">Hydrolase</keyword>
<dbReference type="InterPro" id="IPR014001">
    <property type="entry name" value="Helicase_ATP-bd"/>
</dbReference>
<dbReference type="STRING" id="207559.Dde_0779"/>
<evidence type="ECO:0000259" key="4">
    <source>
        <dbReference type="PROSITE" id="PS51194"/>
    </source>
</evidence>
<keyword evidence="5" id="KW-0067">ATP-binding</keyword>
<dbReference type="Proteomes" id="UP000002710">
    <property type="component" value="Chromosome"/>
</dbReference>
<dbReference type="GO" id="GO:0016787">
    <property type="term" value="F:hydrolase activity"/>
    <property type="evidence" value="ECO:0007669"/>
    <property type="project" value="UniProtKB-KW"/>
</dbReference>
<reference evidence="5 6" key="1">
    <citation type="journal article" date="2011" name="J. Bacteriol.">
        <title>Complete genome sequence and updated annotation of Desulfovibrio alaskensis G20.</title>
        <authorList>
            <person name="Hauser L.J."/>
            <person name="Land M.L."/>
            <person name="Brown S.D."/>
            <person name="Larimer F."/>
            <person name="Keller K.L."/>
            <person name="Rapp-Giles B.J."/>
            <person name="Price M.N."/>
            <person name="Lin M."/>
            <person name="Bruce D.C."/>
            <person name="Detter J.C."/>
            <person name="Tapia R."/>
            <person name="Han C.S."/>
            <person name="Goodwin L.A."/>
            <person name="Cheng J.F."/>
            <person name="Pitluck S."/>
            <person name="Copeland A."/>
            <person name="Lucas S."/>
            <person name="Nolan M."/>
            <person name="Lapidus A.L."/>
            <person name="Palumbo A.V."/>
            <person name="Wall J.D."/>
        </authorList>
    </citation>
    <scope>NUCLEOTIDE SEQUENCE [LARGE SCALE GENOMIC DNA]</scope>
    <source>
        <strain evidence="6">ATCC BAA 1058 / DSM 17464 / G20</strain>
    </source>
</reference>
<keyword evidence="5" id="KW-0547">Nucleotide-binding</keyword>
<gene>
    <name evidence="5" type="ordered locus">Dde_0779</name>
</gene>
<dbReference type="InterPro" id="IPR001650">
    <property type="entry name" value="Helicase_C-like"/>
</dbReference>
<keyword evidence="6" id="KW-1185">Reference proteome</keyword>
<keyword evidence="2" id="KW-0175">Coiled coil</keyword>
<feature type="domain" description="Helicase C-terminal" evidence="4">
    <location>
        <begin position="394"/>
        <end position="573"/>
    </location>
</feature>
<dbReference type="PROSITE" id="PS51192">
    <property type="entry name" value="HELICASE_ATP_BIND_1"/>
    <property type="match status" value="1"/>
</dbReference>
<dbReference type="GO" id="GO:0004386">
    <property type="term" value="F:helicase activity"/>
    <property type="evidence" value="ECO:0007669"/>
    <property type="project" value="UniProtKB-KW"/>
</dbReference>
<dbReference type="Gene3D" id="3.40.50.300">
    <property type="entry name" value="P-loop containing nucleotide triphosphate hydrolases"/>
    <property type="match status" value="1"/>
</dbReference>
<protein>
    <submittedName>
        <fullName evidence="5">Helicase domain-containing protein</fullName>
    </submittedName>
</protein>
<feature type="domain" description="Helicase ATP-binding" evidence="3">
    <location>
        <begin position="48"/>
        <end position="197"/>
    </location>
</feature>
<evidence type="ECO:0000259" key="3">
    <source>
        <dbReference type="PROSITE" id="PS51192"/>
    </source>
</evidence>
<name>Q314R6_OLEA2</name>
<dbReference type="Pfam" id="PF00176">
    <property type="entry name" value="SNF2-rel_dom"/>
    <property type="match status" value="1"/>
</dbReference>
<evidence type="ECO:0000256" key="1">
    <source>
        <dbReference type="ARBA" id="ARBA00022801"/>
    </source>
</evidence>
<dbReference type="AlphaFoldDB" id="Q314R6"/>
<feature type="coiled-coil region" evidence="2">
    <location>
        <begin position="596"/>
        <end position="623"/>
    </location>
</feature>
<keyword evidence="5" id="KW-0347">Helicase</keyword>
<dbReference type="SMART" id="SM00487">
    <property type="entry name" value="DEXDc"/>
    <property type="match status" value="1"/>
</dbReference>
<dbReference type="SUPFAM" id="SSF52540">
    <property type="entry name" value="P-loop containing nucleoside triphosphate hydrolases"/>
    <property type="match status" value="2"/>
</dbReference>